<name>A0A7W8P310_9BURK</name>
<dbReference type="AlphaFoldDB" id="A0A7W8P310"/>
<reference evidence="2 3" key="1">
    <citation type="submission" date="2020-08" db="EMBL/GenBank/DDBJ databases">
        <title>Genomic Encyclopedia of Type Strains, Phase IV (KMG-V): Genome sequencing to study the core and pangenomes of soil and plant-associated prokaryotes.</title>
        <authorList>
            <person name="Whitman W."/>
        </authorList>
    </citation>
    <scope>NUCLEOTIDE SEQUENCE [LARGE SCALE GENOMIC DNA]</scope>
    <source>
        <strain evidence="2 3">JPY162</strain>
    </source>
</reference>
<sequence length="100" mass="10878">MCSWWKRRGAVVSEKSSSRTAGLASGLGSSCHTGMIDRPAVGRTPLRVRQPFEGPGRPQCERPILADVCLMHRSRAHPERTSVTPATVINLGDEALRPKS</sequence>
<evidence type="ECO:0000256" key="1">
    <source>
        <dbReference type="SAM" id="MobiDB-lite"/>
    </source>
</evidence>
<organism evidence="2 3">
    <name type="scientific">Paraburkholderia youngii</name>
    <dbReference type="NCBI Taxonomy" id="2782701"/>
    <lineage>
        <taxon>Bacteria</taxon>
        <taxon>Pseudomonadati</taxon>
        <taxon>Pseudomonadota</taxon>
        <taxon>Betaproteobacteria</taxon>
        <taxon>Burkholderiales</taxon>
        <taxon>Burkholderiaceae</taxon>
        <taxon>Paraburkholderia</taxon>
    </lineage>
</organism>
<accession>A0A7W8P310</accession>
<proteinExistence type="predicted"/>
<evidence type="ECO:0000313" key="3">
    <source>
        <dbReference type="Proteomes" id="UP000592820"/>
    </source>
</evidence>
<dbReference type="EMBL" id="JACHDE010000010">
    <property type="protein sequence ID" value="MBB5402899.1"/>
    <property type="molecule type" value="Genomic_DNA"/>
</dbReference>
<dbReference type="PROSITE" id="PS51257">
    <property type="entry name" value="PROKAR_LIPOPROTEIN"/>
    <property type="match status" value="1"/>
</dbReference>
<dbReference type="Proteomes" id="UP000592820">
    <property type="component" value="Unassembled WGS sequence"/>
</dbReference>
<feature type="region of interest" description="Disordered" evidence="1">
    <location>
        <begin position="15"/>
        <end position="44"/>
    </location>
</feature>
<comment type="caution">
    <text evidence="2">The sequence shown here is derived from an EMBL/GenBank/DDBJ whole genome shotgun (WGS) entry which is preliminary data.</text>
</comment>
<evidence type="ECO:0000313" key="2">
    <source>
        <dbReference type="EMBL" id="MBB5402899.1"/>
    </source>
</evidence>
<gene>
    <name evidence="2" type="ORF">HDG41_004985</name>
</gene>
<protein>
    <submittedName>
        <fullName evidence="2">Uncharacterized protein</fullName>
    </submittedName>
</protein>